<evidence type="ECO:0000313" key="1">
    <source>
        <dbReference type="Proteomes" id="UP000887579"/>
    </source>
</evidence>
<dbReference type="Proteomes" id="UP000887579">
    <property type="component" value="Unplaced"/>
</dbReference>
<protein>
    <submittedName>
        <fullName evidence="2">FZ domain-containing protein</fullName>
    </submittedName>
</protein>
<proteinExistence type="predicted"/>
<dbReference type="WBParaSite" id="ES5_v2.g16517.t1">
    <property type="protein sequence ID" value="ES5_v2.g16517.t1"/>
    <property type="gene ID" value="ES5_v2.g16517"/>
</dbReference>
<organism evidence="1 2">
    <name type="scientific">Panagrolaimus sp. ES5</name>
    <dbReference type="NCBI Taxonomy" id="591445"/>
    <lineage>
        <taxon>Eukaryota</taxon>
        <taxon>Metazoa</taxon>
        <taxon>Ecdysozoa</taxon>
        <taxon>Nematoda</taxon>
        <taxon>Chromadorea</taxon>
        <taxon>Rhabditida</taxon>
        <taxon>Tylenchina</taxon>
        <taxon>Panagrolaimomorpha</taxon>
        <taxon>Panagrolaimoidea</taxon>
        <taxon>Panagrolaimidae</taxon>
        <taxon>Panagrolaimus</taxon>
    </lineage>
</organism>
<sequence length="382" mass="43728">MQIQYNYTWNHGIKHFPRELELLKRFPKCWSLLGPLICSSIYRPCSKNQYIEAAMKEPGFIEMWQVFPAQMCKKAKNECSFVIENGIWPEFLNCNNFVELADEEYPVAHTPEQEERLFTDKTKCTATNPDTSLIFPTEQCLWPLVKGPPDLANTKNALPLIDSCYLPCETPIAGFDWIATLDPCALEAILSTFALIATNFWIFTLLLLRIFRPKIRNDNYFIYGSRGNEMSARIALAIFAYIVLPIALCICTLIFWHDLPVDPISGICHVGAGSLRHSLILHGTLGFFCFIIVASSIYVAIQKHLQENKLERSLSYDIEKNPSSDAEILLKNEKKQHQKSNKRNTTKNNNNGEDDERDSYTLEHGLGDALFSDYWLGKQKKK</sequence>
<reference evidence="2" key="1">
    <citation type="submission" date="2022-11" db="UniProtKB">
        <authorList>
            <consortium name="WormBaseParasite"/>
        </authorList>
    </citation>
    <scope>IDENTIFICATION</scope>
</reference>
<name>A0AC34FH24_9BILA</name>
<accession>A0AC34FH24</accession>
<evidence type="ECO:0000313" key="2">
    <source>
        <dbReference type="WBParaSite" id="ES5_v2.g16517.t1"/>
    </source>
</evidence>